<evidence type="ECO:0000256" key="4">
    <source>
        <dbReference type="ARBA" id="ARBA00022640"/>
    </source>
</evidence>
<organism evidence="16">
    <name type="scientific">Picocystis salinarum</name>
    <dbReference type="NCBI Taxonomy" id="88271"/>
    <lineage>
        <taxon>Eukaryota</taxon>
        <taxon>Viridiplantae</taxon>
        <taxon>Chlorophyta</taxon>
        <taxon>Picocystophyceae</taxon>
        <taxon>Picocystales</taxon>
        <taxon>Picocystaceae</taxon>
        <taxon>Picocystis</taxon>
    </lineage>
</organism>
<evidence type="ECO:0000256" key="12">
    <source>
        <dbReference type="ARBA" id="ARBA00023014"/>
    </source>
</evidence>
<evidence type="ECO:0000256" key="3">
    <source>
        <dbReference type="ARBA" id="ARBA00022528"/>
    </source>
</evidence>
<comment type="subcellular location">
    <subcellularLocation>
        <location evidence="2">Membrane</location>
    </subcellularLocation>
    <subcellularLocation>
        <location evidence="1">Plastid</location>
        <location evidence="1">Chloroplast</location>
    </subcellularLocation>
</comment>
<dbReference type="InterPro" id="IPR036922">
    <property type="entry name" value="Rieske_2Fe-2S_sf"/>
</dbReference>
<evidence type="ECO:0000256" key="10">
    <source>
        <dbReference type="ARBA" id="ARBA00023002"/>
    </source>
</evidence>
<keyword evidence="4" id="KW-0934">Plastid</keyword>
<dbReference type="AlphaFoldDB" id="A0A7S3XE23"/>
<keyword evidence="12" id="KW-0411">Iron-sulfur</keyword>
<dbReference type="InterPro" id="IPR013626">
    <property type="entry name" value="PaO"/>
</dbReference>
<dbReference type="Gene3D" id="2.102.10.10">
    <property type="entry name" value="Rieske [2Fe-2S] iron-sulphur domain"/>
    <property type="match status" value="1"/>
</dbReference>
<evidence type="ECO:0000256" key="1">
    <source>
        <dbReference type="ARBA" id="ARBA00004229"/>
    </source>
</evidence>
<accession>A0A7S3XE23</accession>
<feature type="domain" description="Rieske" evidence="15">
    <location>
        <begin position="73"/>
        <end position="185"/>
    </location>
</feature>
<dbReference type="Pfam" id="PF08417">
    <property type="entry name" value="PaO"/>
    <property type="match status" value="1"/>
</dbReference>
<proteinExistence type="predicted"/>
<evidence type="ECO:0000256" key="8">
    <source>
        <dbReference type="ARBA" id="ARBA00022946"/>
    </source>
</evidence>
<name>A0A7S3XE23_9CHLO</name>
<keyword evidence="3" id="KW-0150">Chloroplast</keyword>
<evidence type="ECO:0000259" key="15">
    <source>
        <dbReference type="PROSITE" id="PS51296"/>
    </source>
</evidence>
<dbReference type="GO" id="GO:0010277">
    <property type="term" value="F:chlorophyllide a oxygenase activity"/>
    <property type="evidence" value="ECO:0007669"/>
    <property type="project" value="InterPro"/>
</dbReference>
<keyword evidence="13 14" id="KW-0472">Membrane</keyword>
<dbReference type="PROSITE" id="PS51296">
    <property type="entry name" value="RIESKE"/>
    <property type="match status" value="1"/>
</dbReference>
<keyword evidence="5 14" id="KW-0812">Transmembrane</keyword>
<evidence type="ECO:0000313" key="16">
    <source>
        <dbReference type="EMBL" id="CAE0610169.1"/>
    </source>
</evidence>
<reference evidence="16" key="1">
    <citation type="submission" date="2021-01" db="EMBL/GenBank/DDBJ databases">
        <authorList>
            <person name="Corre E."/>
            <person name="Pelletier E."/>
            <person name="Niang G."/>
            <person name="Scheremetjew M."/>
            <person name="Finn R."/>
            <person name="Kale V."/>
            <person name="Holt S."/>
            <person name="Cochrane G."/>
            <person name="Meng A."/>
            <person name="Brown T."/>
            <person name="Cohen L."/>
        </authorList>
    </citation>
    <scope>NUCLEOTIDE SEQUENCE</scope>
    <source>
        <strain evidence="16">CCMP1897</strain>
    </source>
</reference>
<keyword evidence="9 14" id="KW-1133">Transmembrane helix</keyword>
<gene>
    <name evidence="16" type="ORF">PSAL00342_LOCUS3992</name>
</gene>
<evidence type="ECO:0000256" key="13">
    <source>
        <dbReference type="ARBA" id="ARBA00023136"/>
    </source>
</evidence>
<evidence type="ECO:0000256" key="14">
    <source>
        <dbReference type="SAM" id="Phobius"/>
    </source>
</evidence>
<feature type="transmembrane region" description="Helical" evidence="14">
    <location>
        <begin position="459"/>
        <end position="483"/>
    </location>
</feature>
<dbReference type="EMBL" id="HBIS01004391">
    <property type="protein sequence ID" value="CAE0610169.1"/>
    <property type="molecule type" value="Transcribed_RNA"/>
</dbReference>
<dbReference type="SUPFAM" id="SSF50022">
    <property type="entry name" value="ISP domain"/>
    <property type="match status" value="1"/>
</dbReference>
<sequence>MRCRTCLHRCRMSSFPIRRAIQTTRTSETQRAMALRSRGNALGWNARTRARARARARPATSEAPHILDWEAQWYPVAFVEDLDDGRPTKTTLLGRDLVLWKDDGRQWRCFEDACPHRQAPLSEGRLENGQLQCTYHGWTFDRTGACTRIPQLPKDENKKNEAILKQSKACCRSYPCQVAQNTVFVFAKADETLARTKPLPLVPLVDEAEYVGSTVVRELPYGWDTLVENVADPSHVPFAHHGIQGKFSKHGIQGNRAKAVPIPMKVEEAVHARGATTTWDTKLPDEAMPRASTRLEYGAPTAVTYITEIKQGEFTGRKILLHAYCIPIAPGRSKILFRAGTTIGGFPALLTKILPRWYDHIQRNDILTGDLVLLHKQERLLRKAGDEEGRDWRSRFYTPASADIMVNLFREWIDKYGPPTWAPGTSPHLPPELENRKQLLDLQSYHTNHCASCRRAQKAFQALVVVFGVVGMLLLGGGVALAAKERLARVFAASAVAACLASFAIWRAERRIFVFTDYVHAYR</sequence>
<keyword evidence="10" id="KW-0560">Oxidoreductase</keyword>
<keyword evidence="8" id="KW-0809">Transit peptide</keyword>
<dbReference type="SUPFAM" id="SSF55961">
    <property type="entry name" value="Bet v1-like"/>
    <property type="match status" value="1"/>
</dbReference>
<keyword evidence="7" id="KW-0479">Metal-binding</keyword>
<dbReference type="PANTHER" id="PTHR21266:SF32">
    <property type="entry name" value="CHOLESTEROL 7-DESATURASE NVD"/>
    <property type="match status" value="1"/>
</dbReference>
<dbReference type="Pfam" id="PF00355">
    <property type="entry name" value="Rieske"/>
    <property type="match status" value="1"/>
</dbReference>
<evidence type="ECO:0000256" key="6">
    <source>
        <dbReference type="ARBA" id="ARBA00022714"/>
    </source>
</evidence>
<evidence type="ECO:0000256" key="5">
    <source>
        <dbReference type="ARBA" id="ARBA00022692"/>
    </source>
</evidence>
<evidence type="ECO:0000256" key="2">
    <source>
        <dbReference type="ARBA" id="ARBA00004370"/>
    </source>
</evidence>
<protein>
    <recommendedName>
        <fullName evidence="15">Rieske domain-containing protein</fullName>
    </recommendedName>
</protein>
<dbReference type="GO" id="GO:0051537">
    <property type="term" value="F:2 iron, 2 sulfur cluster binding"/>
    <property type="evidence" value="ECO:0007669"/>
    <property type="project" value="UniProtKB-KW"/>
</dbReference>
<keyword evidence="6" id="KW-0001">2Fe-2S</keyword>
<feature type="transmembrane region" description="Helical" evidence="14">
    <location>
        <begin position="490"/>
        <end position="508"/>
    </location>
</feature>
<evidence type="ECO:0000256" key="7">
    <source>
        <dbReference type="ARBA" id="ARBA00022723"/>
    </source>
</evidence>
<evidence type="ECO:0000256" key="9">
    <source>
        <dbReference type="ARBA" id="ARBA00022989"/>
    </source>
</evidence>
<dbReference type="GO" id="GO:0016020">
    <property type="term" value="C:membrane"/>
    <property type="evidence" value="ECO:0007669"/>
    <property type="project" value="UniProtKB-SubCell"/>
</dbReference>
<dbReference type="GO" id="GO:0046872">
    <property type="term" value="F:metal ion binding"/>
    <property type="evidence" value="ECO:0007669"/>
    <property type="project" value="UniProtKB-KW"/>
</dbReference>
<keyword evidence="11" id="KW-0408">Iron</keyword>
<dbReference type="PANTHER" id="PTHR21266">
    <property type="entry name" value="IRON-SULFUR DOMAIN CONTAINING PROTEIN"/>
    <property type="match status" value="1"/>
</dbReference>
<dbReference type="InterPro" id="IPR050584">
    <property type="entry name" value="Cholesterol_7-desaturase"/>
</dbReference>
<dbReference type="Gene3D" id="3.90.380.10">
    <property type="entry name" value="Naphthalene 1,2-dioxygenase Alpha Subunit, Chain A, domain 1"/>
    <property type="match status" value="1"/>
</dbReference>
<dbReference type="GO" id="GO:0009507">
    <property type="term" value="C:chloroplast"/>
    <property type="evidence" value="ECO:0007669"/>
    <property type="project" value="UniProtKB-SubCell"/>
</dbReference>
<dbReference type="InterPro" id="IPR017941">
    <property type="entry name" value="Rieske_2Fe-2S"/>
</dbReference>
<evidence type="ECO:0000256" key="11">
    <source>
        <dbReference type="ARBA" id="ARBA00023004"/>
    </source>
</evidence>